<evidence type="ECO:0000313" key="2">
    <source>
        <dbReference type="EMBL" id="RIH92889.1"/>
    </source>
</evidence>
<dbReference type="Proteomes" id="UP000266178">
    <property type="component" value="Unassembled WGS sequence"/>
</dbReference>
<dbReference type="EMBL" id="QWLB01000012">
    <property type="protein sequence ID" value="RIH92889.1"/>
    <property type="molecule type" value="Genomic_DNA"/>
</dbReference>
<comment type="caution">
    <text evidence="2">The sequence shown here is derived from an EMBL/GenBank/DDBJ whole genome shotgun (WGS) entry which is preliminary data.</text>
</comment>
<accession>A0A399FC60</accession>
<dbReference type="AlphaFoldDB" id="A0A399FC60"/>
<feature type="chain" id="PRO_5030071921" evidence="1">
    <location>
        <begin position="25"/>
        <end position="99"/>
    </location>
</feature>
<dbReference type="RefSeq" id="WP_119356673.1">
    <property type="nucleotide sequence ID" value="NZ_BJXM01000006.1"/>
</dbReference>
<name>A0A399FC60_9DEIN</name>
<evidence type="ECO:0000313" key="3">
    <source>
        <dbReference type="Proteomes" id="UP000266178"/>
    </source>
</evidence>
<sequence length="99" mass="10695">MSRALALCLGLALLAACAPTQTTAGRRYTLIVQNQCKGSNEAVYLYVNGQYWGVVQGSRAIQDLAPGNYSLRAVGTQPGGLPLTRQLQLDRDQVWTLCP</sequence>
<evidence type="ECO:0000256" key="1">
    <source>
        <dbReference type="SAM" id="SignalP"/>
    </source>
</evidence>
<protein>
    <submittedName>
        <fullName evidence="2">Uncharacterized protein</fullName>
    </submittedName>
</protein>
<dbReference type="PROSITE" id="PS51257">
    <property type="entry name" value="PROKAR_LIPOPROTEIN"/>
    <property type="match status" value="1"/>
</dbReference>
<keyword evidence="3" id="KW-1185">Reference proteome</keyword>
<reference evidence="2 3" key="1">
    <citation type="submission" date="2018-08" db="EMBL/GenBank/DDBJ databases">
        <title>Meiothermus granaticius genome AF-68 sequencing project.</title>
        <authorList>
            <person name="Da Costa M.S."/>
            <person name="Albuquerque L."/>
            <person name="Raposo P."/>
            <person name="Froufe H.J.C."/>
            <person name="Barroso C.S."/>
            <person name="Egas C."/>
        </authorList>
    </citation>
    <scope>NUCLEOTIDE SEQUENCE [LARGE SCALE GENOMIC DNA]</scope>
    <source>
        <strain evidence="2 3">AF-68</strain>
    </source>
</reference>
<organism evidence="2 3">
    <name type="scientific">Meiothermus granaticius NBRC 107808</name>
    <dbReference type="NCBI Taxonomy" id="1227551"/>
    <lineage>
        <taxon>Bacteria</taxon>
        <taxon>Thermotogati</taxon>
        <taxon>Deinococcota</taxon>
        <taxon>Deinococci</taxon>
        <taxon>Thermales</taxon>
        <taxon>Thermaceae</taxon>
        <taxon>Meiothermus</taxon>
    </lineage>
</organism>
<feature type="signal peptide" evidence="1">
    <location>
        <begin position="1"/>
        <end position="24"/>
    </location>
</feature>
<gene>
    <name evidence="2" type="ORF">Mgrana_01164</name>
</gene>
<proteinExistence type="predicted"/>
<keyword evidence="1" id="KW-0732">Signal</keyword>
<dbReference type="OrthoDB" id="26242at2"/>